<evidence type="ECO:0000256" key="1">
    <source>
        <dbReference type="ARBA" id="ARBA00010928"/>
    </source>
</evidence>
<sequence>MSSPSCSTLPTLHWGVIGTGLAASWFATDLNLPRANAQARHVIQAIGSSSIEKGETFAKTHLPGVDVTIYNTYEQVYADTKVDIIYIATPATFHKKNCLDAIAAGKHVLCEKPFTITAQESRDVIAAAKAKGVFLMEGMKIFEDKVIGDVNRVLCDLSMYMGQLDQIRSRTAPSENPAIPPGIMLEAGVYPVTWGLLALEKQPGCGEERPQILAASKLCNGVDISTSMIMHYPASGQQAVLSMSMETKLASNFCRIEGTKGHIDVEGLVTSHPESFTIFHKSERPESGIPFAFNKAGQKFKFDQEGWGFHYEADAVALDIAAGRQENAIMPCSETIRVMEIVDEVRRQVGVRFPQDDQ</sequence>
<dbReference type="OrthoDB" id="2129491at2759"/>
<dbReference type="Proteomes" id="UP000235786">
    <property type="component" value="Unassembled WGS sequence"/>
</dbReference>
<evidence type="ECO:0000256" key="4">
    <source>
        <dbReference type="ARBA" id="ARBA00042988"/>
    </source>
</evidence>
<evidence type="ECO:0000313" key="7">
    <source>
        <dbReference type="EMBL" id="PMD32838.1"/>
    </source>
</evidence>
<dbReference type="SUPFAM" id="SSF55347">
    <property type="entry name" value="Glyceraldehyde-3-phosphate dehydrogenase-like, C-terminal domain"/>
    <property type="match status" value="1"/>
</dbReference>
<keyword evidence="8" id="KW-1185">Reference proteome</keyword>
<dbReference type="Pfam" id="PF01408">
    <property type="entry name" value="GFO_IDH_MocA"/>
    <property type="match status" value="1"/>
</dbReference>
<dbReference type="InterPro" id="IPR050984">
    <property type="entry name" value="Gfo/Idh/MocA_domain"/>
</dbReference>
<organism evidence="7 8">
    <name type="scientific">Hyaloscypha variabilis (strain UAMH 11265 / GT02V1 / F)</name>
    <name type="common">Meliniomyces variabilis</name>
    <dbReference type="NCBI Taxonomy" id="1149755"/>
    <lineage>
        <taxon>Eukaryota</taxon>
        <taxon>Fungi</taxon>
        <taxon>Dikarya</taxon>
        <taxon>Ascomycota</taxon>
        <taxon>Pezizomycotina</taxon>
        <taxon>Leotiomycetes</taxon>
        <taxon>Helotiales</taxon>
        <taxon>Hyaloscyphaceae</taxon>
        <taxon>Hyaloscypha</taxon>
        <taxon>Hyaloscypha variabilis</taxon>
    </lineage>
</organism>
<evidence type="ECO:0000256" key="5">
    <source>
        <dbReference type="ARBA" id="ARBA00049233"/>
    </source>
</evidence>
<dbReference type="InterPro" id="IPR000683">
    <property type="entry name" value="Gfo/Idh/MocA-like_OxRdtase_N"/>
</dbReference>
<feature type="domain" description="Gfo/Idh/MocA-like oxidoreductase N-terminal" evidence="6">
    <location>
        <begin position="13"/>
        <end position="138"/>
    </location>
</feature>
<evidence type="ECO:0000259" key="6">
    <source>
        <dbReference type="Pfam" id="PF01408"/>
    </source>
</evidence>
<evidence type="ECO:0000256" key="3">
    <source>
        <dbReference type="ARBA" id="ARBA00038984"/>
    </source>
</evidence>
<dbReference type="GO" id="GO:0047837">
    <property type="term" value="F:D-xylose 1-dehydrogenase (NADP+) activity"/>
    <property type="evidence" value="ECO:0007669"/>
    <property type="project" value="UniProtKB-EC"/>
</dbReference>
<gene>
    <name evidence="7" type="ORF">L207DRAFT_557991</name>
</gene>
<dbReference type="EC" id="1.1.1.179" evidence="3"/>
<dbReference type="InterPro" id="IPR036291">
    <property type="entry name" value="NAD(P)-bd_dom_sf"/>
</dbReference>
<dbReference type="PANTHER" id="PTHR22604:SF105">
    <property type="entry name" value="TRANS-1,2-DIHYDROBENZENE-1,2-DIOL DEHYDROGENASE"/>
    <property type="match status" value="1"/>
</dbReference>
<dbReference type="STRING" id="1149755.A0A2J6R2V2"/>
<dbReference type="SUPFAM" id="SSF51735">
    <property type="entry name" value="NAD(P)-binding Rossmann-fold domains"/>
    <property type="match status" value="1"/>
</dbReference>
<evidence type="ECO:0000256" key="2">
    <source>
        <dbReference type="ARBA" id="ARBA00023002"/>
    </source>
</evidence>
<comment type="catalytic activity">
    <reaction evidence="5">
        <text>D-xylose + NADP(+) = D-xylono-1,5-lactone + NADPH + H(+)</text>
        <dbReference type="Rhea" id="RHEA:22000"/>
        <dbReference type="ChEBI" id="CHEBI:15378"/>
        <dbReference type="ChEBI" id="CHEBI:15867"/>
        <dbReference type="ChEBI" id="CHEBI:53455"/>
        <dbReference type="ChEBI" id="CHEBI:57783"/>
        <dbReference type="ChEBI" id="CHEBI:58349"/>
        <dbReference type="EC" id="1.1.1.179"/>
    </reaction>
</comment>
<comment type="similarity">
    <text evidence="1">Belongs to the Gfo/Idh/MocA family.</text>
</comment>
<keyword evidence="2" id="KW-0560">Oxidoreductase</keyword>
<evidence type="ECO:0000313" key="8">
    <source>
        <dbReference type="Proteomes" id="UP000235786"/>
    </source>
</evidence>
<protein>
    <recommendedName>
        <fullName evidence="3">D-xylose 1-dehydrogenase (NADP(+), D-xylono-1,5-lactone-forming)</fullName>
        <ecNumber evidence="3">1.1.1.179</ecNumber>
    </recommendedName>
    <alternativeName>
        <fullName evidence="4">D-xylose-NADP dehydrogenase</fullName>
    </alternativeName>
</protein>
<dbReference type="GO" id="GO:0000166">
    <property type="term" value="F:nucleotide binding"/>
    <property type="evidence" value="ECO:0007669"/>
    <property type="project" value="InterPro"/>
</dbReference>
<dbReference type="EMBL" id="KZ613957">
    <property type="protein sequence ID" value="PMD32838.1"/>
    <property type="molecule type" value="Genomic_DNA"/>
</dbReference>
<dbReference type="Gene3D" id="3.40.50.720">
    <property type="entry name" value="NAD(P)-binding Rossmann-like Domain"/>
    <property type="match status" value="1"/>
</dbReference>
<dbReference type="AlphaFoldDB" id="A0A2J6R2V2"/>
<proteinExistence type="inferred from homology"/>
<accession>A0A2J6R2V2</accession>
<reference evidence="7 8" key="1">
    <citation type="submission" date="2016-04" db="EMBL/GenBank/DDBJ databases">
        <title>A degradative enzymes factory behind the ericoid mycorrhizal symbiosis.</title>
        <authorList>
            <consortium name="DOE Joint Genome Institute"/>
            <person name="Martino E."/>
            <person name="Morin E."/>
            <person name="Grelet G."/>
            <person name="Kuo A."/>
            <person name="Kohler A."/>
            <person name="Daghino S."/>
            <person name="Barry K."/>
            <person name="Choi C."/>
            <person name="Cichocki N."/>
            <person name="Clum A."/>
            <person name="Copeland A."/>
            <person name="Hainaut M."/>
            <person name="Haridas S."/>
            <person name="Labutti K."/>
            <person name="Lindquist E."/>
            <person name="Lipzen A."/>
            <person name="Khouja H.-R."/>
            <person name="Murat C."/>
            <person name="Ohm R."/>
            <person name="Olson A."/>
            <person name="Spatafora J."/>
            <person name="Veneault-Fourrey C."/>
            <person name="Henrissat B."/>
            <person name="Grigoriev I."/>
            <person name="Martin F."/>
            <person name="Perotto S."/>
        </authorList>
    </citation>
    <scope>NUCLEOTIDE SEQUENCE [LARGE SCALE GENOMIC DNA]</scope>
    <source>
        <strain evidence="7 8">F</strain>
    </source>
</reference>
<dbReference type="Gene3D" id="3.30.360.10">
    <property type="entry name" value="Dihydrodipicolinate Reductase, domain 2"/>
    <property type="match status" value="1"/>
</dbReference>
<dbReference type="PANTHER" id="PTHR22604">
    <property type="entry name" value="OXIDOREDUCTASES"/>
    <property type="match status" value="1"/>
</dbReference>
<name>A0A2J6R2V2_HYAVF</name>